<dbReference type="Proteomes" id="UP000017836">
    <property type="component" value="Unassembled WGS sequence"/>
</dbReference>
<protein>
    <submittedName>
        <fullName evidence="2">Uncharacterized protein</fullName>
    </submittedName>
</protein>
<evidence type="ECO:0000313" key="2">
    <source>
        <dbReference type="EMBL" id="ERN18716.1"/>
    </source>
</evidence>
<reference evidence="3" key="1">
    <citation type="journal article" date="2013" name="Science">
        <title>The Amborella genome and the evolution of flowering plants.</title>
        <authorList>
            <consortium name="Amborella Genome Project"/>
        </authorList>
    </citation>
    <scope>NUCLEOTIDE SEQUENCE [LARGE SCALE GENOMIC DNA]</scope>
</reference>
<feature type="region of interest" description="Disordered" evidence="1">
    <location>
        <begin position="1"/>
        <end position="64"/>
    </location>
</feature>
<accession>U5CZD5</accession>
<dbReference type="AlphaFoldDB" id="U5CZD5"/>
<evidence type="ECO:0000313" key="3">
    <source>
        <dbReference type="Proteomes" id="UP000017836"/>
    </source>
</evidence>
<sequence length="94" mass="10199">MDVTRNEEGMEEGESSGSSSENRRGHSSSRRKNVVVAMASTAAPRRGGDERAPLPTEHQGGAPLLDMETSHLHSLHQTLHLCLCKIRQLGNAEP</sequence>
<organism evidence="2 3">
    <name type="scientific">Amborella trichopoda</name>
    <dbReference type="NCBI Taxonomy" id="13333"/>
    <lineage>
        <taxon>Eukaryota</taxon>
        <taxon>Viridiplantae</taxon>
        <taxon>Streptophyta</taxon>
        <taxon>Embryophyta</taxon>
        <taxon>Tracheophyta</taxon>
        <taxon>Spermatophyta</taxon>
        <taxon>Magnoliopsida</taxon>
        <taxon>Amborellales</taxon>
        <taxon>Amborellaceae</taxon>
        <taxon>Amborella</taxon>
    </lineage>
</organism>
<dbReference type="EMBL" id="KI392082">
    <property type="protein sequence ID" value="ERN18716.1"/>
    <property type="molecule type" value="Genomic_DNA"/>
</dbReference>
<dbReference type="Gramene" id="ERN18716">
    <property type="protein sequence ID" value="ERN18716"/>
    <property type="gene ID" value="AMTR_s00322p00016040"/>
</dbReference>
<name>U5CZD5_AMBTC</name>
<proteinExistence type="predicted"/>
<keyword evidence="3" id="KW-1185">Reference proteome</keyword>
<evidence type="ECO:0000256" key="1">
    <source>
        <dbReference type="SAM" id="MobiDB-lite"/>
    </source>
</evidence>
<dbReference type="HOGENOM" id="CLU_2389181_0_0_1"/>
<gene>
    <name evidence="2" type="ORF">AMTR_s00322p00016040</name>
</gene>